<keyword evidence="7" id="KW-0472">Membrane</keyword>
<keyword evidence="2" id="KW-0479">Metal-binding</keyword>
<evidence type="ECO:0000256" key="3">
    <source>
        <dbReference type="ARBA" id="ARBA00023002"/>
    </source>
</evidence>
<evidence type="ECO:0000313" key="10">
    <source>
        <dbReference type="Proteomes" id="UP000437736"/>
    </source>
</evidence>
<dbReference type="Gene3D" id="1.20.950.20">
    <property type="entry name" value="Transmembrane di-heme cytochromes, Chain C"/>
    <property type="match status" value="1"/>
</dbReference>
<dbReference type="SUPFAM" id="SSF46548">
    <property type="entry name" value="alpha-helical ferredoxin"/>
    <property type="match status" value="1"/>
</dbReference>
<keyword evidence="7" id="KW-0812">Transmembrane</keyword>
<evidence type="ECO:0000256" key="4">
    <source>
        <dbReference type="ARBA" id="ARBA00023004"/>
    </source>
</evidence>
<dbReference type="PROSITE" id="PS51379">
    <property type="entry name" value="4FE4S_FER_2"/>
    <property type="match status" value="2"/>
</dbReference>
<dbReference type="Pfam" id="PF02754">
    <property type="entry name" value="CCG"/>
    <property type="match status" value="2"/>
</dbReference>
<dbReference type="InterPro" id="IPR017896">
    <property type="entry name" value="4Fe4S_Fe-S-bd"/>
</dbReference>
<dbReference type="InterPro" id="IPR036197">
    <property type="entry name" value="NarG-like_sf"/>
</dbReference>
<keyword evidence="7" id="KW-1133">Transmembrane helix</keyword>
<dbReference type="InterPro" id="IPR009051">
    <property type="entry name" value="Helical_ferredxn"/>
</dbReference>
<comment type="caution">
    <text evidence="9">The sequence shown here is derived from an EMBL/GenBank/DDBJ whole genome shotgun (WGS) entry which is preliminary data.</text>
</comment>
<evidence type="ECO:0000256" key="2">
    <source>
        <dbReference type="ARBA" id="ARBA00022723"/>
    </source>
</evidence>
<keyword evidence="4" id="KW-0408">Iron</keyword>
<proteinExistence type="predicted"/>
<feature type="transmembrane region" description="Helical" evidence="7">
    <location>
        <begin position="93"/>
        <end position="116"/>
    </location>
</feature>
<dbReference type="EMBL" id="WJHE01000140">
    <property type="protein sequence ID" value="MST31808.1"/>
    <property type="molecule type" value="Genomic_DNA"/>
</dbReference>
<evidence type="ECO:0000256" key="6">
    <source>
        <dbReference type="SAM" id="MobiDB-lite"/>
    </source>
</evidence>
<accession>A0ABW9QTV0</accession>
<feature type="domain" description="4Fe-4S ferredoxin-type" evidence="8">
    <location>
        <begin position="316"/>
        <end position="347"/>
    </location>
</feature>
<evidence type="ECO:0000313" key="9">
    <source>
        <dbReference type="EMBL" id="MST31808.1"/>
    </source>
</evidence>
<dbReference type="Gene3D" id="1.10.1060.10">
    <property type="entry name" value="Alpha-helical ferredoxin"/>
    <property type="match status" value="1"/>
</dbReference>
<keyword evidence="3" id="KW-0560">Oxidoreductase</keyword>
<dbReference type="InterPro" id="IPR004017">
    <property type="entry name" value="Cys_rich_dom"/>
</dbReference>
<sequence length="747" mass="82377">MTAVVITRHIFGGMGASQIALFYGLAIGAIAIFLAGWWRRVRKYRDGRPLVRRWWRRPEEPGTVQGVTARPSLLRSLADVLTNRPIRRRRPTVGLAHLLVFWGFLGLLLATTIVGVDYDLYGHLITGAIQGHQRSFLVGSFYEAFNAVFNAAGLAVLVGTVMLTVRRVRGREPQLRYARVDRGPTEYSRARLVEGDYLFLGLLLAILVSGFVVQGLRILGAGFPFFERWTWLGWWVGRGLSALGVTASSARLLHGYLWWVHGGMALAFVASIPFTKAMHMVSSPVNLVANDPGATRRLPPVTADHIGYAGVSDFTWKELLDFDACTKCGRCHDVCPARTAGAALSPRDVILDLRQWIDRQRRIPAILDREIRPDGTGPAAGAHGPDGTGPEVAGDVVTERALWACTTCMACVEACPVGIEHVPTIVQLRRRLVDQGRMEPTLQTALQNLAQQGNSFGKSARMRARWTKGLDFPVKDARKEAVELLWFVGDHASFDERMQSLSQALARVLHRAGVDFGILYDDERNAGNDVRRVGEEGLFELLAEHNMGVFERAQFQEIFTTDPHSFNTLRNEYPTLGLDVRVRHYSQLLADLLESGTLPARPLGLRVTYHDPCYLARYNRVTEAPRRVLRALGCDVVEMPRNRDNTFCCGAGGGRIWMDDSHLTERPSENRIKEAATLGVERFVVSCPKDFAMYSDAAKTTGHDADLVVSDLVQLVEMALEVEPLAAAVASAGDRAPAGAPAPAGGE</sequence>
<dbReference type="InterPro" id="IPR017900">
    <property type="entry name" value="4Fe4S_Fe_S_CS"/>
</dbReference>
<dbReference type="PANTHER" id="PTHR43255">
    <property type="entry name" value="IRON-SULFUR-BINDING OXIDOREDUCTASE FADF-RELATED-RELATED"/>
    <property type="match status" value="1"/>
</dbReference>
<dbReference type="Proteomes" id="UP000437736">
    <property type="component" value="Unassembled WGS sequence"/>
</dbReference>
<name>A0ABW9QTV0_9ACTN</name>
<reference evidence="9 10" key="1">
    <citation type="submission" date="2019-11" db="EMBL/GenBank/DDBJ databases">
        <title>Acidiferrimicrobium australis gen. nov., sp. nov., an acidophilic and obligately heterotrophic, member of the Actinobacteria that catalyses dissimilatory oxido- reduction of iron isolated from metal-rich acidic water in Chile.</title>
        <authorList>
            <person name="Gonzalez D."/>
            <person name="Huber K."/>
            <person name="Hedrich S."/>
            <person name="Rojas-Villalobos C."/>
            <person name="Quatrini R."/>
            <person name="Dinamarca M.A."/>
            <person name="Schwarz A."/>
            <person name="Canales C."/>
            <person name="Nancucheo I."/>
        </authorList>
    </citation>
    <scope>NUCLEOTIDE SEQUENCE [LARGE SCALE GENOMIC DNA]</scope>
    <source>
        <strain evidence="9 10">USS-CCA1</strain>
    </source>
</reference>
<keyword evidence="10" id="KW-1185">Reference proteome</keyword>
<dbReference type="InterPro" id="IPR051460">
    <property type="entry name" value="HdrC_iron-sulfur_subunit"/>
</dbReference>
<gene>
    <name evidence="9" type="ORF">GHK86_03570</name>
</gene>
<dbReference type="PROSITE" id="PS00198">
    <property type="entry name" value="4FE4S_FER_1"/>
    <property type="match status" value="2"/>
</dbReference>
<organism evidence="9 10">
    <name type="scientific">Acidiferrimicrobium australe</name>
    <dbReference type="NCBI Taxonomy" id="2664430"/>
    <lineage>
        <taxon>Bacteria</taxon>
        <taxon>Bacillati</taxon>
        <taxon>Actinomycetota</taxon>
        <taxon>Acidimicrobiia</taxon>
        <taxon>Acidimicrobiales</taxon>
        <taxon>Acidimicrobiaceae</taxon>
        <taxon>Acidiferrimicrobium</taxon>
    </lineage>
</organism>
<keyword evidence="5" id="KW-0411">Iron-sulfur</keyword>
<feature type="transmembrane region" description="Helical" evidence="7">
    <location>
        <begin position="144"/>
        <end position="165"/>
    </location>
</feature>
<feature type="region of interest" description="Disordered" evidence="6">
    <location>
        <begin position="371"/>
        <end position="393"/>
    </location>
</feature>
<protein>
    <submittedName>
        <fullName evidence="9">4Fe-4S dicluster domain-containing protein</fullName>
    </submittedName>
</protein>
<feature type="domain" description="4Fe-4S ferredoxin-type" evidence="8">
    <location>
        <begin position="394"/>
        <end position="425"/>
    </location>
</feature>
<evidence type="ECO:0000256" key="7">
    <source>
        <dbReference type="SAM" id="Phobius"/>
    </source>
</evidence>
<dbReference type="Pfam" id="PF13187">
    <property type="entry name" value="Fer4_9"/>
    <property type="match status" value="1"/>
</dbReference>
<keyword evidence="1" id="KW-0004">4Fe-4S</keyword>
<evidence type="ECO:0000259" key="8">
    <source>
        <dbReference type="PROSITE" id="PS51379"/>
    </source>
</evidence>
<dbReference type="PANTHER" id="PTHR43255:SF1">
    <property type="entry name" value="IRON-SULFUR-BINDING OXIDOREDUCTASE FADF-RELATED"/>
    <property type="match status" value="1"/>
</dbReference>
<evidence type="ECO:0000256" key="5">
    <source>
        <dbReference type="ARBA" id="ARBA00023014"/>
    </source>
</evidence>
<evidence type="ECO:0000256" key="1">
    <source>
        <dbReference type="ARBA" id="ARBA00022485"/>
    </source>
</evidence>
<dbReference type="SUPFAM" id="SSF103501">
    <property type="entry name" value="Respiratory nitrate reductase 1 gamma chain"/>
    <property type="match status" value="1"/>
</dbReference>
<feature type="transmembrane region" description="Helical" evidence="7">
    <location>
        <begin position="197"/>
        <end position="219"/>
    </location>
</feature>
<feature type="transmembrane region" description="Helical" evidence="7">
    <location>
        <begin position="20"/>
        <end position="38"/>
    </location>
</feature>
<feature type="transmembrane region" description="Helical" evidence="7">
    <location>
        <begin position="256"/>
        <end position="274"/>
    </location>
</feature>
<feature type="transmembrane region" description="Helical" evidence="7">
    <location>
        <begin position="231"/>
        <end position="249"/>
    </location>
</feature>